<evidence type="ECO:0000256" key="4">
    <source>
        <dbReference type="ARBA" id="ARBA00022640"/>
    </source>
</evidence>
<accession>A0AA88D381</accession>
<dbReference type="Gene3D" id="1.20.120.1780">
    <property type="entry name" value="UbiA prenyltransferase"/>
    <property type="match status" value="1"/>
</dbReference>
<comment type="caution">
    <text evidence="11">The sequence shown here is derived from an EMBL/GenBank/DDBJ whole genome shotgun (WGS) entry which is preliminary data.</text>
</comment>
<evidence type="ECO:0000313" key="12">
    <source>
        <dbReference type="Proteomes" id="UP001187192"/>
    </source>
</evidence>
<keyword evidence="12" id="KW-1185">Reference proteome</keyword>
<name>A0AA88D381_FICCA</name>
<evidence type="ECO:0000256" key="1">
    <source>
        <dbReference type="ARBA" id="ARBA00004508"/>
    </source>
</evidence>
<dbReference type="AlphaFoldDB" id="A0AA88D381"/>
<evidence type="ECO:0000256" key="9">
    <source>
        <dbReference type="ARBA" id="ARBA00023136"/>
    </source>
</evidence>
<feature type="transmembrane region" description="Helical" evidence="10">
    <location>
        <begin position="182"/>
        <end position="204"/>
    </location>
</feature>
<gene>
    <name evidence="11" type="ORF">TIFTF001_008869</name>
</gene>
<feature type="transmembrane region" description="Helical" evidence="10">
    <location>
        <begin position="146"/>
        <end position="170"/>
    </location>
</feature>
<proteinExistence type="inferred from homology"/>
<keyword evidence="5" id="KW-0808">Transferase</keyword>
<keyword evidence="3" id="KW-0150">Chloroplast</keyword>
<dbReference type="EMBL" id="BTGU01000009">
    <property type="protein sequence ID" value="GMN39642.1"/>
    <property type="molecule type" value="Genomic_DNA"/>
</dbReference>
<evidence type="ECO:0000313" key="11">
    <source>
        <dbReference type="EMBL" id="GMN39642.1"/>
    </source>
</evidence>
<dbReference type="InterPro" id="IPR044878">
    <property type="entry name" value="UbiA_sf"/>
</dbReference>
<evidence type="ECO:0000256" key="10">
    <source>
        <dbReference type="SAM" id="Phobius"/>
    </source>
</evidence>
<protein>
    <submittedName>
        <fullName evidence="11">Uncharacterized protein</fullName>
    </submittedName>
</protein>
<dbReference type="Pfam" id="PF01040">
    <property type="entry name" value="UbiA"/>
    <property type="match status" value="1"/>
</dbReference>
<keyword evidence="7" id="KW-0809">Transit peptide</keyword>
<evidence type="ECO:0000256" key="5">
    <source>
        <dbReference type="ARBA" id="ARBA00022679"/>
    </source>
</evidence>
<keyword evidence="8 10" id="KW-1133">Transmembrane helix</keyword>
<dbReference type="Proteomes" id="UP001187192">
    <property type="component" value="Unassembled WGS sequence"/>
</dbReference>
<comment type="subcellular location">
    <subcellularLocation>
        <location evidence="1">Plastid</location>
        <location evidence="1">Chloroplast membrane</location>
        <topology evidence="1">Multi-pass membrane protein</topology>
    </subcellularLocation>
</comment>
<reference evidence="11" key="1">
    <citation type="submission" date="2023-07" db="EMBL/GenBank/DDBJ databases">
        <title>draft genome sequence of fig (Ficus carica).</title>
        <authorList>
            <person name="Takahashi T."/>
            <person name="Nishimura K."/>
        </authorList>
    </citation>
    <scope>NUCLEOTIDE SEQUENCE</scope>
</reference>
<dbReference type="Gene3D" id="1.10.357.140">
    <property type="entry name" value="UbiA prenyltransferase"/>
    <property type="match status" value="1"/>
</dbReference>
<evidence type="ECO:0000256" key="8">
    <source>
        <dbReference type="ARBA" id="ARBA00022989"/>
    </source>
</evidence>
<evidence type="ECO:0000256" key="2">
    <source>
        <dbReference type="ARBA" id="ARBA00005985"/>
    </source>
</evidence>
<dbReference type="PANTHER" id="PTHR43009">
    <property type="entry name" value="HOMOGENTISATE SOLANESYLTRANSFERASE, CHLOROPLASTIC"/>
    <property type="match status" value="1"/>
</dbReference>
<sequence length="324" mass="36074">MIEPTLDAKSACAYVESDDSDMILAKAQVKSADLDSMLDEIFRFVSACYKFVRPYGLRQAMISTTCVFARVLVDNSHLFKWSLLLKAFPGLIAVMLAYAYSNGLNQIFDVDIDRVNKPYLPIPAGELSLKQAWFLMTFDVVAGLSILHFMNADLFVTSLYCLGLLLATFYSAPPLRFKGSSIATATVIPLICGVIQNVGVLHAVGGSLGLPLFSWSLTKDITDVEGDVKHNILTFAARFGPKNIVFISTGVLLVNYLGAMAAAIYMPQAFKRYLMLPTHSIFAFWLLFEVRKLDKANYAKEASANFYQFLWNLLALEFLLFPFI</sequence>
<keyword evidence="6 10" id="KW-0812">Transmembrane</keyword>
<evidence type="ECO:0000256" key="7">
    <source>
        <dbReference type="ARBA" id="ARBA00022946"/>
    </source>
</evidence>
<comment type="similarity">
    <text evidence="2">Belongs to the UbiA prenyltransferase family.</text>
</comment>
<dbReference type="GO" id="GO:0016765">
    <property type="term" value="F:transferase activity, transferring alkyl or aryl (other than methyl) groups"/>
    <property type="evidence" value="ECO:0007669"/>
    <property type="project" value="InterPro"/>
</dbReference>
<feature type="transmembrane region" description="Helical" evidence="10">
    <location>
        <begin position="244"/>
        <end position="266"/>
    </location>
</feature>
<dbReference type="GO" id="GO:0031969">
    <property type="term" value="C:chloroplast membrane"/>
    <property type="evidence" value="ECO:0007669"/>
    <property type="project" value="UniProtKB-SubCell"/>
</dbReference>
<evidence type="ECO:0000256" key="6">
    <source>
        <dbReference type="ARBA" id="ARBA00022692"/>
    </source>
</evidence>
<keyword evidence="4" id="KW-0934">Plastid</keyword>
<dbReference type="PANTHER" id="PTHR43009:SF10">
    <property type="entry name" value="HOMOGENTISATE SOLANESYLTRANSFERASE, CHLOROPLASTIC"/>
    <property type="match status" value="1"/>
</dbReference>
<dbReference type="InterPro" id="IPR000537">
    <property type="entry name" value="UbiA_prenyltransferase"/>
</dbReference>
<evidence type="ECO:0000256" key="3">
    <source>
        <dbReference type="ARBA" id="ARBA00022528"/>
    </source>
</evidence>
<keyword evidence="9 10" id="KW-0472">Membrane</keyword>
<organism evidence="11 12">
    <name type="scientific">Ficus carica</name>
    <name type="common">Common fig</name>
    <dbReference type="NCBI Taxonomy" id="3494"/>
    <lineage>
        <taxon>Eukaryota</taxon>
        <taxon>Viridiplantae</taxon>
        <taxon>Streptophyta</taxon>
        <taxon>Embryophyta</taxon>
        <taxon>Tracheophyta</taxon>
        <taxon>Spermatophyta</taxon>
        <taxon>Magnoliopsida</taxon>
        <taxon>eudicotyledons</taxon>
        <taxon>Gunneridae</taxon>
        <taxon>Pentapetalae</taxon>
        <taxon>rosids</taxon>
        <taxon>fabids</taxon>
        <taxon>Rosales</taxon>
        <taxon>Moraceae</taxon>
        <taxon>Ficeae</taxon>
        <taxon>Ficus</taxon>
    </lineage>
</organism>
<feature type="transmembrane region" description="Helical" evidence="10">
    <location>
        <begin position="83"/>
        <end position="101"/>
    </location>
</feature>